<organism evidence="3 4">
    <name type="scientific">Streptomyces lunalinharesii</name>
    <dbReference type="NCBI Taxonomy" id="333384"/>
    <lineage>
        <taxon>Bacteria</taxon>
        <taxon>Bacillati</taxon>
        <taxon>Actinomycetota</taxon>
        <taxon>Actinomycetes</taxon>
        <taxon>Kitasatosporales</taxon>
        <taxon>Streptomycetaceae</taxon>
        <taxon>Streptomyces</taxon>
    </lineage>
</organism>
<dbReference type="Proteomes" id="UP001500994">
    <property type="component" value="Unassembled WGS sequence"/>
</dbReference>
<comment type="caution">
    <text evidence="3">The sequence shown here is derived from an EMBL/GenBank/DDBJ whole genome shotgun (WGS) entry which is preliminary data.</text>
</comment>
<feature type="region of interest" description="Disordered" evidence="1">
    <location>
        <begin position="1"/>
        <end position="153"/>
    </location>
</feature>
<keyword evidence="2" id="KW-0812">Transmembrane</keyword>
<proteinExistence type="predicted"/>
<feature type="compositionally biased region" description="Low complexity" evidence="1">
    <location>
        <begin position="39"/>
        <end position="55"/>
    </location>
</feature>
<dbReference type="EMBL" id="BAAARK010000010">
    <property type="protein sequence ID" value="GAA2664278.1"/>
    <property type="molecule type" value="Genomic_DNA"/>
</dbReference>
<evidence type="ECO:0000256" key="2">
    <source>
        <dbReference type="SAM" id="Phobius"/>
    </source>
</evidence>
<evidence type="ECO:0000313" key="3">
    <source>
        <dbReference type="EMBL" id="GAA2664278.1"/>
    </source>
</evidence>
<evidence type="ECO:0000256" key="1">
    <source>
        <dbReference type="SAM" id="MobiDB-lite"/>
    </source>
</evidence>
<protein>
    <recommendedName>
        <fullName evidence="5">Integral membrane protein</fullName>
    </recommendedName>
</protein>
<sequence>MPDRRRRAALLRPIPATTGWGPAPVTSPGAVLLPRERPSSSAPDSPSAGAPGGDDNPFAPPPAGAPDQEWRPRAQSNGRATGDGDDEQQQPQEQPPAWGSQWSSRQPGRQGGDFGSRPGRGGGQGGGQGGSGGPGGGSGGPGSGPGGLRWDPTDPLQRRARYALLAGMWAFFFVLFSLPEVALLLGALSLYWGISALRGKAAPKKDATAALEGRATTGATPPPPGRPGGAAGPGTRPQTTAAIAGVVTASLALMMVAATFTVQIVYRSYFSCVNDALTQAAGKSCEKLLPPQLRPLLSQQEQQQQ</sequence>
<keyword evidence="2" id="KW-1133">Transmembrane helix</keyword>
<gene>
    <name evidence="3" type="ORF">GCM10009864_35940</name>
</gene>
<feature type="region of interest" description="Disordered" evidence="1">
    <location>
        <begin position="208"/>
        <end position="237"/>
    </location>
</feature>
<feature type="transmembrane region" description="Helical" evidence="2">
    <location>
        <begin position="242"/>
        <end position="266"/>
    </location>
</feature>
<evidence type="ECO:0000313" key="4">
    <source>
        <dbReference type="Proteomes" id="UP001500994"/>
    </source>
</evidence>
<feature type="transmembrane region" description="Helical" evidence="2">
    <location>
        <begin position="162"/>
        <end position="194"/>
    </location>
</feature>
<feature type="compositionally biased region" description="Gly residues" evidence="1">
    <location>
        <begin position="109"/>
        <end position="147"/>
    </location>
</feature>
<name>A0ABN3RZ57_9ACTN</name>
<dbReference type="RefSeq" id="WP_344576787.1">
    <property type="nucleotide sequence ID" value="NZ_BAAARK010000010.1"/>
</dbReference>
<keyword evidence="2" id="KW-0472">Membrane</keyword>
<keyword evidence="4" id="KW-1185">Reference proteome</keyword>
<reference evidence="3 4" key="1">
    <citation type="journal article" date="2019" name="Int. J. Syst. Evol. Microbiol.">
        <title>The Global Catalogue of Microorganisms (GCM) 10K type strain sequencing project: providing services to taxonomists for standard genome sequencing and annotation.</title>
        <authorList>
            <consortium name="The Broad Institute Genomics Platform"/>
            <consortium name="The Broad Institute Genome Sequencing Center for Infectious Disease"/>
            <person name="Wu L."/>
            <person name="Ma J."/>
        </authorList>
    </citation>
    <scope>NUCLEOTIDE SEQUENCE [LARGE SCALE GENOMIC DNA]</scope>
    <source>
        <strain evidence="3 4">JCM 16374</strain>
    </source>
</reference>
<accession>A0ABN3RZ57</accession>
<evidence type="ECO:0008006" key="5">
    <source>
        <dbReference type="Google" id="ProtNLM"/>
    </source>
</evidence>